<dbReference type="AlphaFoldDB" id="A0A916TM59"/>
<keyword evidence="1" id="KW-0812">Transmembrane</keyword>
<keyword evidence="1" id="KW-0472">Membrane</keyword>
<keyword evidence="1" id="KW-1133">Transmembrane helix</keyword>
<feature type="transmembrane region" description="Helical" evidence="1">
    <location>
        <begin position="45"/>
        <end position="64"/>
    </location>
</feature>
<proteinExistence type="predicted"/>
<reference evidence="2" key="1">
    <citation type="journal article" date="2014" name="Int. J. Syst. Evol. Microbiol.">
        <title>Complete genome sequence of Corynebacterium casei LMG S-19264T (=DSM 44701T), isolated from a smear-ripened cheese.</title>
        <authorList>
            <consortium name="US DOE Joint Genome Institute (JGI-PGF)"/>
            <person name="Walter F."/>
            <person name="Albersmeier A."/>
            <person name="Kalinowski J."/>
            <person name="Ruckert C."/>
        </authorList>
    </citation>
    <scope>NUCLEOTIDE SEQUENCE</scope>
    <source>
        <strain evidence="2">CGMCC 1.12426</strain>
    </source>
</reference>
<keyword evidence="3" id="KW-1185">Reference proteome</keyword>
<dbReference type="EMBL" id="BMFA01000011">
    <property type="protein sequence ID" value="GGB58257.1"/>
    <property type="molecule type" value="Genomic_DNA"/>
</dbReference>
<reference evidence="2" key="2">
    <citation type="submission" date="2020-09" db="EMBL/GenBank/DDBJ databases">
        <authorList>
            <person name="Sun Q."/>
            <person name="Zhou Y."/>
        </authorList>
    </citation>
    <scope>NUCLEOTIDE SEQUENCE</scope>
    <source>
        <strain evidence="2">CGMCC 1.12426</strain>
    </source>
</reference>
<feature type="transmembrane region" description="Helical" evidence="1">
    <location>
        <begin position="76"/>
        <end position="94"/>
    </location>
</feature>
<evidence type="ECO:0000313" key="2">
    <source>
        <dbReference type="EMBL" id="GGB58257.1"/>
    </source>
</evidence>
<evidence type="ECO:0000256" key="1">
    <source>
        <dbReference type="SAM" id="Phobius"/>
    </source>
</evidence>
<sequence>MAPHVPGFEAGVKPCYCEAFRLDALPVCRYSQEVQPEPRVSMTKIIFILLFCLAAIQVIKPLGWPGLKKRSDAWKLVAGAVGVTFVAVILSALFQGV</sequence>
<comment type="caution">
    <text evidence="2">The sequence shown here is derived from an EMBL/GenBank/DDBJ whole genome shotgun (WGS) entry which is preliminary data.</text>
</comment>
<dbReference type="Proteomes" id="UP000605148">
    <property type="component" value="Unassembled WGS sequence"/>
</dbReference>
<protein>
    <submittedName>
        <fullName evidence="2">Uncharacterized protein</fullName>
    </submittedName>
</protein>
<accession>A0A916TM59</accession>
<organism evidence="2 3">
    <name type="scientific">Roseibium aquae</name>
    <dbReference type="NCBI Taxonomy" id="1323746"/>
    <lineage>
        <taxon>Bacteria</taxon>
        <taxon>Pseudomonadati</taxon>
        <taxon>Pseudomonadota</taxon>
        <taxon>Alphaproteobacteria</taxon>
        <taxon>Hyphomicrobiales</taxon>
        <taxon>Stappiaceae</taxon>
        <taxon>Roseibium</taxon>
    </lineage>
</organism>
<evidence type="ECO:0000313" key="3">
    <source>
        <dbReference type="Proteomes" id="UP000605148"/>
    </source>
</evidence>
<gene>
    <name evidence="2" type="ORF">GCM10011316_32890</name>
</gene>
<name>A0A916TM59_9HYPH</name>